<dbReference type="EMBL" id="JH598234">
    <property type="status" value="NOT_ANNOTATED_CDS"/>
    <property type="molecule type" value="Genomic_DNA"/>
</dbReference>
<dbReference type="AlphaFoldDB" id="M4BGM6"/>
<dbReference type="VEuPathDB" id="FungiDB:HpaG805447"/>
<dbReference type="HOGENOM" id="CLU_2517393_0_0_1"/>
<name>M4BGM6_HYAAE</name>
<evidence type="ECO:0000313" key="1">
    <source>
        <dbReference type="EnsemblProtists" id="HpaP805447"/>
    </source>
</evidence>
<accession>M4BGM6</accession>
<proteinExistence type="predicted"/>
<organism evidence="1 2">
    <name type="scientific">Hyaloperonospora arabidopsidis (strain Emoy2)</name>
    <name type="common">Downy mildew agent</name>
    <name type="synonym">Peronospora arabidopsidis</name>
    <dbReference type="NCBI Taxonomy" id="559515"/>
    <lineage>
        <taxon>Eukaryota</taxon>
        <taxon>Sar</taxon>
        <taxon>Stramenopiles</taxon>
        <taxon>Oomycota</taxon>
        <taxon>Peronosporomycetes</taxon>
        <taxon>Peronosporales</taxon>
        <taxon>Peronosporaceae</taxon>
        <taxon>Hyaloperonospora</taxon>
    </lineage>
</organism>
<reference evidence="2" key="1">
    <citation type="journal article" date="2010" name="Science">
        <title>Signatures of adaptation to obligate biotrophy in the Hyaloperonospora arabidopsidis genome.</title>
        <authorList>
            <person name="Baxter L."/>
            <person name="Tripathy S."/>
            <person name="Ishaque N."/>
            <person name="Boot N."/>
            <person name="Cabral A."/>
            <person name="Kemen E."/>
            <person name="Thines M."/>
            <person name="Ah-Fong A."/>
            <person name="Anderson R."/>
            <person name="Badejoko W."/>
            <person name="Bittner-Eddy P."/>
            <person name="Boore J.L."/>
            <person name="Chibucos M.C."/>
            <person name="Coates M."/>
            <person name="Dehal P."/>
            <person name="Delehaunty K."/>
            <person name="Dong S."/>
            <person name="Downton P."/>
            <person name="Dumas B."/>
            <person name="Fabro G."/>
            <person name="Fronick C."/>
            <person name="Fuerstenberg S.I."/>
            <person name="Fulton L."/>
            <person name="Gaulin E."/>
            <person name="Govers F."/>
            <person name="Hughes L."/>
            <person name="Humphray S."/>
            <person name="Jiang R.H."/>
            <person name="Judelson H."/>
            <person name="Kamoun S."/>
            <person name="Kyung K."/>
            <person name="Meijer H."/>
            <person name="Minx P."/>
            <person name="Morris P."/>
            <person name="Nelson J."/>
            <person name="Phuntumart V."/>
            <person name="Qutob D."/>
            <person name="Rehmany A."/>
            <person name="Rougon-Cardoso A."/>
            <person name="Ryden P."/>
            <person name="Torto-Alalibo T."/>
            <person name="Studholme D."/>
            <person name="Wang Y."/>
            <person name="Win J."/>
            <person name="Wood J."/>
            <person name="Clifton S.W."/>
            <person name="Rogers J."/>
            <person name="Van den Ackerveken G."/>
            <person name="Jones J.D."/>
            <person name="McDowell J.M."/>
            <person name="Beynon J."/>
            <person name="Tyler B.M."/>
        </authorList>
    </citation>
    <scope>NUCLEOTIDE SEQUENCE [LARGE SCALE GENOMIC DNA]</scope>
    <source>
        <strain evidence="2">Emoy2</strain>
    </source>
</reference>
<dbReference type="InParanoid" id="M4BGM6"/>
<dbReference type="EnsemblProtists" id="HpaT805447">
    <property type="protein sequence ID" value="HpaP805447"/>
    <property type="gene ID" value="HpaG805447"/>
</dbReference>
<dbReference type="Proteomes" id="UP000011713">
    <property type="component" value="Unassembled WGS sequence"/>
</dbReference>
<dbReference type="EnsemblProtists" id="HpaT805448">
    <property type="protein sequence ID" value="HpaP805448"/>
    <property type="gene ID" value="HpaG805448"/>
</dbReference>
<keyword evidence="2" id="KW-1185">Reference proteome</keyword>
<reference evidence="1" key="2">
    <citation type="submission" date="2015-06" db="UniProtKB">
        <authorList>
            <consortium name="EnsemblProtists"/>
        </authorList>
    </citation>
    <scope>IDENTIFICATION</scope>
    <source>
        <strain evidence="1">Emoy2</strain>
    </source>
</reference>
<sequence length="85" mass="9783">MRWLHHSYASSTHDERRWLKMSWMRSRESIYVDFLNDLTVGIWLAVQSGRPTSTYRTISPAASLAAVLAQLGLICNMYIRSHSLA</sequence>
<evidence type="ECO:0000313" key="2">
    <source>
        <dbReference type="Proteomes" id="UP000011713"/>
    </source>
</evidence>
<protein>
    <submittedName>
        <fullName evidence="1">Uncharacterized protein</fullName>
    </submittedName>
</protein>